<proteinExistence type="predicted"/>
<sequence length="322" mass="35076">MSPTIPKTDLAIIGAGLAGASMAHFAKQSGLSIAIIEKSRGTGGRSGSKRLAEDSVDMGASIISLHDDNLSELRTELLDNKVLAAWQSGHVGVPRMSAVTRYLTKDATLYMQSKVHHVERLGQYWLLRDENYQPIIQAKLITIATPAIQAAMLLATIPNTGALLTAANNAGMHTQAQWSMWLKTEKSDSAALQTTDHNIIQTLIKDSDKPGRQQSDSDTWVIQSTPRWSADNIDADKAKVQRSMCEAFQNITQLDIVDIGIPHRWLLGRQLIVESPLSFLMDPQKGLIVIGDWLCQGDAEGALLSGQQAAHAVISNKYFNLG</sequence>
<gene>
    <name evidence="1" type="ORF">DN730_09585</name>
</gene>
<evidence type="ECO:0000313" key="2">
    <source>
        <dbReference type="Proteomes" id="UP000254326"/>
    </source>
</evidence>
<dbReference type="AlphaFoldDB" id="A0A370UA15"/>
<protein>
    <submittedName>
        <fullName evidence="1">Lycopene cyclase</fullName>
    </submittedName>
</protein>
<keyword evidence="2" id="KW-1185">Reference proteome</keyword>
<dbReference type="RefSeq" id="WP_115467890.1">
    <property type="nucleotide sequence ID" value="NZ_QKRA01000003.1"/>
</dbReference>
<dbReference type="SUPFAM" id="SSF51905">
    <property type="entry name" value="FAD/NAD(P)-binding domain"/>
    <property type="match status" value="1"/>
</dbReference>
<dbReference type="InterPro" id="IPR036188">
    <property type="entry name" value="FAD/NAD-bd_sf"/>
</dbReference>
<dbReference type="Pfam" id="PF13450">
    <property type="entry name" value="NAD_binding_8"/>
    <property type="match status" value="1"/>
</dbReference>
<evidence type="ECO:0000313" key="1">
    <source>
        <dbReference type="EMBL" id="RDL44627.1"/>
    </source>
</evidence>
<dbReference type="Gene3D" id="3.50.50.60">
    <property type="entry name" value="FAD/NAD(P)-binding domain"/>
    <property type="match status" value="1"/>
</dbReference>
<organism evidence="1 2">
    <name type="scientific">Marinomonas piezotolerans</name>
    <dbReference type="NCBI Taxonomy" id="2213058"/>
    <lineage>
        <taxon>Bacteria</taxon>
        <taxon>Pseudomonadati</taxon>
        <taxon>Pseudomonadota</taxon>
        <taxon>Gammaproteobacteria</taxon>
        <taxon>Oceanospirillales</taxon>
        <taxon>Oceanospirillaceae</taxon>
        <taxon>Marinomonas</taxon>
    </lineage>
</organism>
<dbReference type="Gene3D" id="3.90.660.10">
    <property type="match status" value="1"/>
</dbReference>
<comment type="caution">
    <text evidence="1">The sequence shown here is derived from an EMBL/GenBank/DDBJ whole genome shotgun (WGS) entry which is preliminary data.</text>
</comment>
<dbReference type="Proteomes" id="UP000254326">
    <property type="component" value="Unassembled WGS sequence"/>
</dbReference>
<name>A0A370UA15_9GAMM</name>
<dbReference type="OrthoDB" id="5792777at2"/>
<reference evidence="1 2" key="1">
    <citation type="submission" date="2018-06" db="EMBL/GenBank/DDBJ databases">
        <title>Marinomonas sp. YLB-05 draft genome sequence.</title>
        <authorList>
            <person name="Yu L."/>
            <person name="Tang X."/>
        </authorList>
    </citation>
    <scope>NUCLEOTIDE SEQUENCE [LARGE SCALE GENOMIC DNA]</scope>
    <source>
        <strain evidence="1 2">YLB-05</strain>
    </source>
</reference>
<dbReference type="PANTHER" id="PTHR16128:SF5">
    <property type="entry name" value="FAD_NAD(P)-BINDING OXIDOREDUCTASE FAMILY PROTEIN"/>
    <property type="match status" value="1"/>
</dbReference>
<dbReference type="EMBL" id="QKRA01000003">
    <property type="protein sequence ID" value="RDL44627.1"/>
    <property type="molecule type" value="Genomic_DNA"/>
</dbReference>
<dbReference type="PANTHER" id="PTHR16128">
    <property type="entry name" value="FAD/NAD(P)-BINDING OXIDOREDUCTASE FAMILY PROTEIN"/>
    <property type="match status" value="1"/>
</dbReference>
<accession>A0A370UA15</accession>